<dbReference type="UniPathway" id="UPA00286"/>
<comment type="pathway">
    <text evidence="2">Glycan biosynthesis; alginate biosynthesis.</text>
</comment>
<name>A0A4Q7J4C9_9PSEU</name>
<dbReference type="GO" id="GO:0016740">
    <property type="term" value="F:transferase activity"/>
    <property type="evidence" value="ECO:0007669"/>
    <property type="project" value="UniProtKB-KW"/>
</dbReference>
<gene>
    <name evidence="10" type="ORF">EWH70_22155</name>
</gene>
<comment type="caution">
    <text evidence="10">The sequence shown here is derived from an EMBL/GenBank/DDBJ whole genome shotgun (WGS) entry which is preliminary data.</text>
</comment>
<evidence type="ECO:0000313" key="10">
    <source>
        <dbReference type="EMBL" id="RZQ61668.1"/>
    </source>
</evidence>
<keyword evidence="8" id="KW-1133">Transmembrane helix</keyword>
<dbReference type="GO" id="GO:0042121">
    <property type="term" value="P:alginic acid biosynthetic process"/>
    <property type="evidence" value="ECO:0007669"/>
    <property type="project" value="UniProtKB-UniPathway"/>
</dbReference>
<evidence type="ECO:0000256" key="6">
    <source>
        <dbReference type="ARBA" id="ARBA00022841"/>
    </source>
</evidence>
<accession>A0A4Q7J4C9</accession>
<evidence type="ECO:0000256" key="7">
    <source>
        <dbReference type="SAM" id="MobiDB-lite"/>
    </source>
</evidence>
<reference evidence="10 11" key="1">
    <citation type="submission" date="2019-02" db="EMBL/GenBank/DDBJ databases">
        <title>Draft genome sequence of Amycolatopsis sp. 8-3EHSu isolated from roots of Suaeda maritima.</title>
        <authorList>
            <person name="Duangmal K."/>
            <person name="Chantavorakit T."/>
        </authorList>
    </citation>
    <scope>NUCLEOTIDE SEQUENCE [LARGE SCALE GENOMIC DNA]</scope>
    <source>
        <strain evidence="10 11">8-3EHSu</strain>
    </source>
</reference>
<proteinExistence type="predicted"/>
<keyword evidence="8" id="KW-0472">Membrane</keyword>
<evidence type="ECO:0000259" key="9">
    <source>
        <dbReference type="Pfam" id="PF16822"/>
    </source>
</evidence>
<feature type="compositionally biased region" description="Pro residues" evidence="7">
    <location>
        <begin position="123"/>
        <end position="141"/>
    </location>
</feature>
<evidence type="ECO:0000313" key="11">
    <source>
        <dbReference type="Proteomes" id="UP000292003"/>
    </source>
</evidence>
<dbReference type="GO" id="GO:0042597">
    <property type="term" value="C:periplasmic space"/>
    <property type="evidence" value="ECO:0007669"/>
    <property type="project" value="UniProtKB-SubCell"/>
</dbReference>
<sequence>MEEEPQRLPAVHEAWLPREHALYRPRHSGRQRTALTCALVFFLTPTLLWVFGARPAEIENHKLAGFPSLSEGWGVFTGLPAWATDQLIFRSGAIAAADGISRALFGEPAPLDQGGVPNSGPLPGSPPAPGGPLAPNGPAPGPTGGEAGYRKVIEGNDGWLYYGYDTEAKCVPTRPIAESVQKLLALRDAVERSGRRFVLVVAPDKTTMVPQHLPGSYPGKDCATAASPEVWDRLVREAGAVDLRPALAAEQQRMGREIYPAKDSHWTDDGSVVFTRTLAEQIRPGSTAGWVVAPDGDYTIDADLPPLIGKRGERSSARFHLLPDGVTNRNGEQINNIEEPVRIRNRPLPGIIDERTLLYGDSFLTVSSRYLAAGFRDLTMLAYFNSRGSTSAAVEAFADSEVVVVEMVERAASAGNLPFLQDAFIRQVRETLAARPIR</sequence>
<evidence type="ECO:0000256" key="8">
    <source>
        <dbReference type="SAM" id="Phobius"/>
    </source>
</evidence>
<dbReference type="Proteomes" id="UP000292003">
    <property type="component" value="Unassembled WGS sequence"/>
</dbReference>
<evidence type="ECO:0000256" key="2">
    <source>
        <dbReference type="ARBA" id="ARBA00005182"/>
    </source>
</evidence>
<keyword evidence="11" id="KW-1185">Reference proteome</keyword>
<keyword evidence="3" id="KW-0808">Transferase</keyword>
<evidence type="ECO:0000256" key="4">
    <source>
        <dbReference type="ARBA" id="ARBA00022729"/>
    </source>
</evidence>
<feature type="transmembrane region" description="Helical" evidence="8">
    <location>
        <begin position="33"/>
        <end position="52"/>
    </location>
</feature>
<protein>
    <recommendedName>
        <fullName evidence="9">AlgX/AlgJ SGNH hydrolase-like domain-containing protein</fullName>
    </recommendedName>
</protein>
<keyword evidence="4" id="KW-0732">Signal</keyword>
<comment type="subcellular location">
    <subcellularLocation>
        <location evidence="1">Periplasm</location>
    </subcellularLocation>
</comment>
<evidence type="ECO:0000256" key="5">
    <source>
        <dbReference type="ARBA" id="ARBA00022764"/>
    </source>
</evidence>
<dbReference type="OrthoDB" id="3264206at2"/>
<organism evidence="10 11">
    <name type="scientific">Amycolatopsis suaedae</name>
    <dbReference type="NCBI Taxonomy" id="2510978"/>
    <lineage>
        <taxon>Bacteria</taxon>
        <taxon>Bacillati</taxon>
        <taxon>Actinomycetota</taxon>
        <taxon>Actinomycetes</taxon>
        <taxon>Pseudonocardiales</taxon>
        <taxon>Pseudonocardiaceae</taxon>
        <taxon>Amycolatopsis</taxon>
    </lineage>
</organism>
<feature type="domain" description="AlgX/AlgJ SGNH hydrolase-like" evidence="9">
    <location>
        <begin position="152"/>
        <end position="285"/>
    </location>
</feature>
<dbReference type="EMBL" id="SFCC01000011">
    <property type="protein sequence ID" value="RZQ61668.1"/>
    <property type="molecule type" value="Genomic_DNA"/>
</dbReference>
<evidence type="ECO:0000256" key="3">
    <source>
        <dbReference type="ARBA" id="ARBA00022679"/>
    </source>
</evidence>
<dbReference type="AlphaFoldDB" id="A0A4Q7J4C9"/>
<keyword evidence="8" id="KW-0812">Transmembrane</keyword>
<keyword evidence="6" id="KW-0016">Alginate biosynthesis</keyword>
<dbReference type="Pfam" id="PF16822">
    <property type="entry name" value="ALGX"/>
    <property type="match status" value="1"/>
</dbReference>
<keyword evidence="5" id="KW-0574">Periplasm</keyword>
<dbReference type="InterPro" id="IPR031811">
    <property type="entry name" value="ALGX/ALGJ_SGNH-like"/>
</dbReference>
<feature type="region of interest" description="Disordered" evidence="7">
    <location>
        <begin position="108"/>
        <end position="149"/>
    </location>
</feature>
<dbReference type="RefSeq" id="WP_130477401.1">
    <property type="nucleotide sequence ID" value="NZ_SFCC01000011.1"/>
</dbReference>
<evidence type="ECO:0000256" key="1">
    <source>
        <dbReference type="ARBA" id="ARBA00004418"/>
    </source>
</evidence>